<accession>A0ABY8J2V0</accession>
<dbReference type="InterPro" id="IPR029151">
    <property type="entry name" value="Sensor-like_sf"/>
</dbReference>
<dbReference type="InterPro" id="IPR004358">
    <property type="entry name" value="Sig_transdc_His_kin-like_C"/>
</dbReference>
<evidence type="ECO:0000313" key="16">
    <source>
        <dbReference type="EMBL" id="WFT76817.1"/>
    </source>
</evidence>
<evidence type="ECO:0000313" key="17">
    <source>
        <dbReference type="Proteomes" id="UP001221597"/>
    </source>
</evidence>
<evidence type="ECO:0000256" key="10">
    <source>
        <dbReference type="ARBA" id="ARBA00022840"/>
    </source>
</evidence>
<dbReference type="GO" id="GO:0004673">
    <property type="term" value="F:protein histidine kinase activity"/>
    <property type="evidence" value="ECO:0007669"/>
    <property type="project" value="UniProtKB-EC"/>
</dbReference>
<dbReference type="InterPro" id="IPR033463">
    <property type="entry name" value="sCache_3"/>
</dbReference>
<evidence type="ECO:0000256" key="4">
    <source>
        <dbReference type="ARBA" id="ARBA00022475"/>
    </source>
</evidence>
<name>A0ABY8J2V0_9BACI</name>
<dbReference type="SUPFAM" id="SSF55785">
    <property type="entry name" value="PYP-like sensor domain (PAS domain)"/>
    <property type="match status" value="1"/>
</dbReference>
<dbReference type="Proteomes" id="UP001221597">
    <property type="component" value="Chromosome"/>
</dbReference>
<dbReference type="SUPFAM" id="SSF103190">
    <property type="entry name" value="Sensory domain-like"/>
    <property type="match status" value="1"/>
</dbReference>
<feature type="transmembrane region" description="Helical" evidence="14">
    <location>
        <begin position="175"/>
        <end position="195"/>
    </location>
</feature>
<evidence type="ECO:0000256" key="1">
    <source>
        <dbReference type="ARBA" id="ARBA00000085"/>
    </source>
</evidence>
<dbReference type="Pfam" id="PF17203">
    <property type="entry name" value="sCache_3_2"/>
    <property type="match status" value="1"/>
</dbReference>
<evidence type="ECO:0000256" key="5">
    <source>
        <dbReference type="ARBA" id="ARBA00022553"/>
    </source>
</evidence>
<evidence type="ECO:0000256" key="3">
    <source>
        <dbReference type="ARBA" id="ARBA00012438"/>
    </source>
</evidence>
<keyword evidence="17" id="KW-1185">Reference proteome</keyword>
<keyword evidence="13 14" id="KW-0472">Membrane</keyword>
<organism evidence="16 17">
    <name type="scientific">Halobacillus naozhouensis</name>
    <dbReference type="NCBI Taxonomy" id="554880"/>
    <lineage>
        <taxon>Bacteria</taxon>
        <taxon>Bacillati</taxon>
        <taxon>Bacillota</taxon>
        <taxon>Bacilli</taxon>
        <taxon>Bacillales</taxon>
        <taxon>Bacillaceae</taxon>
        <taxon>Halobacillus</taxon>
    </lineage>
</organism>
<dbReference type="RefSeq" id="WP_283078761.1">
    <property type="nucleotide sequence ID" value="NZ_CP121671.1"/>
</dbReference>
<sequence>MKFAGRYFSLHAAIVWFVCIVMILAFTVTGFLISKEVAERTRKDVAEKTLNVARMVGHSPIVINGLQYKSQEDELQKFAERIRKLTDVRFVVVMNMEGIRKTHPDPWKVGKHFVGGDEERALEGEEYTSIAEGTLGASLRAFEPIYNHNNVQVGAVSVGVLLNKVNRAVNRSKQIIYVGVGLGVVVGIIGALFLANRVKKVLFGLEPYEIAGIMQERNAMIESVREGILAINQNREIIIANAEATRMFEKAGIQGNPVGMTIEEYMPFSRLVNVLENGKGEFDQERNIEEVTFVVNRVPVKVDGQIVGAIATFRDRTELKHLAEQLTGVKLYAEALRVRSHEFMNKLHVILGMVYIGEYEKLTSYIHQITENQKMEFDSISRFVKDPVLAGFLLSKMSYAREQGVNLTVQGETVLPKPNNPEIMDGVITVVGNLIDNSIEAVQDFNNKNIDVVIDYDGEFLLFDVVDNKGGIPVEIRKKIFKKGFSTKGNNRGYGLFLVRKTVQSMDGDVELFTNDEYTMFSVELPYDCKEESA</sequence>
<dbReference type="PANTHER" id="PTHR43547">
    <property type="entry name" value="TWO-COMPONENT HISTIDINE KINASE"/>
    <property type="match status" value="1"/>
</dbReference>
<dbReference type="InterPro" id="IPR005467">
    <property type="entry name" value="His_kinase_dom"/>
</dbReference>
<keyword evidence="8" id="KW-0547">Nucleotide-binding</keyword>
<evidence type="ECO:0000256" key="6">
    <source>
        <dbReference type="ARBA" id="ARBA00022679"/>
    </source>
</evidence>
<protein>
    <recommendedName>
        <fullName evidence="3">histidine kinase</fullName>
        <ecNumber evidence="3">2.7.13.3</ecNumber>
    </recommendedName>
</protein>
<dbReference type="PANTHER" id="PTHR43547:SF10">
    <property type="entry name" value="SENSOR HISTIDINE KINASE DCUS"/>
    <property type="match status" value="1"/>
</dbReference>
<evidence type="ECO:0000256" key="2">
    <source>
        <dbReference type="ARBA" id="ARBA00004651"/>
    </source>
</evidence>
<dbReference type="Pfam" id="PF02518">
    <property type="entry name" value="HATPase_c"/>
    <property type="match status" value="1"/>
</dbReference>
<dbReference type="EC" id="2.7.13.3" evidence="3"/>
<dbReference type="InterPro" id="IPR003594">
    <property type="entry name" value="HATPase_dom"/>
</dbReference>
<comment type="catalytic activity">
    <reaction evidence="1">
        <text>ATP + protein L-histidine = ADP + protein N-phospho-L-histidine.</text>
        <dbReference type="EC" id="2.7.13.3"/>
    </reaction>
</comment>
<feature type="domain" description="Histidine kinase" evidence="15">
    <location>
        <begin position="317"/>
        <end position="529"/>
    </location>
</feature>
<dbReference type="PRINTS" id="PR00344">
    <property type="entry name" value="BCTRLSENSOR"/>
</dbReference>
<reference evidence="16 17" key="1">
    <citation type="submission" date="2023-04" db="EMBL/GenBank/DDBJ databases">
        <title>Genome sequence of Halobacillus naozhouensis KACC 21980.</title>
        <authorList>
            <person name="Kim S."/>
            <person name="Heo J."/>
            <person name="Kwon S.-W."/>
        </authorList>
    </citation>
    <scope>NUCLEOTIDE SEQUENCE [LARGE SCALE GENOMIC DNA]</scope>
    <source>
        <strain evidence="16 17">KCTC 13234</strain>
    </source>
</reference>
<keyword evidence="6 16" id="KW-0808">Transferase</keyword>
<evidence type="ECO:0000256" key="11">
    <source>
        <dbReference type="ARBA" id="ARBA00022989"/>
    </source>
</evidence>
<dbReference type="InterPro" id="IPR035965">
    <property type="entry name" value="PAS-like_dom_sf"/>
</dbReference>
<evidence type="ECO:0000256" key="13">
    <source>
        <dbReference type="ARBA" id="ARBA00023136"/>
    </source>
</evidence>
<feature type="transmembrane region" description="Helical" evidence="14">
    <location>
        <begin position="12"/>
        <end position="33"/>
    </location>
</feature>
<keyword evidence="10" id="KW-0067">ATP-binding</keyword>
<evidence type="ECO:0000256" key="12">
    <source>
        <dbReference type="ARBA" id="ARBA00023012"/>
    </source>
</evidence>
<evidence type="ECO:0000256" key="9">
    <source>
        <dbReference type="ARBA" id="ARBA00022777"/>
    </source>
</evidence>
<dbReference type="NCBIfam" id="NF008298">
    <property type="entry name" value="PRK11086.1"/>
    <property type="match status" value="1"/>
</dbReference>
<dbReference type="EMBL" id="CP121671">
    <property type="protein sequence ID" value="WFT76817.1"/>
    <property type="molecule type" value="Genomic_DNA"/>
</dbReference>
<dbReference type="Pfam" id="PF14689">
    <property type="entry name" value="SPOB_a"/>
    <property type="match status" value="1"/>
</dbReference>
<evidence type="ECO:0000256" key="14">
    <source>
        <dbReference type="SAM" id="Phobius"/>
    </source>
</evidence>
<keyword evidence="12" id="KW-0902">Two-component regulatory system</keyword>
<comment type="subcellular location">
    <subcellularLocation>
        <location evidence="2">Cell membrane</location>
        <topology evidence="2">Multi-pass membrane protein</topology>
    </subcellularLocation>
</comment>
<evidence type="ECO:0000256" key="7">
    <source>
        <dbReference type="ARBA" id="ARBA00022692"/>
    </source>
</evidence>
<keyword evidence="9 16" id="KW-0418">Kinase</keyword>
<dbReference type="SUPFAM" id="SSF55874">
    <property type="entry name" value="ATPase domain of HSP90 chaperone/DNA topoisomerase II/histidine kinase"/>
    <property type="match status" value="1"/>
</dbReference>
<evidence type="ECO:0000256" key="8">
    <source>
        <dbReference type="ARBA" id="ARBA00022741"/>
    </source>
</evidence>
<dbReference type="Pfam" id="PF00989">
    <property type="entry name" value="PAS"/>
    <property type="match status" value="1"/>
</dbReference>
<dbReference type="Gene3D" id="1.10.287.130">
    <property type="match status" value="1"/>
</dbReference>
<dbReference type="InterPro" id="IPR013767">
    <property type="entry name" value="PAS_fold"/>
</dbReference>
<dbReference type="PROSITE" id="PS50109">
    <property type="entry name" value="HIS_KIN"/>
    <property type="match status" value="1"/>
</dbReference>
<dbReference type="Gene3D" id="3.30.450.20">
    <property type="entry name" value="PAS domain"/>
    <property type="match status" value="2"/>
</dbReference>
<dbReference type="InterPro" id="IPR036890">
    <property type="entry name" value="HATPase_C_sf"/>
</dbReference>
<proteinExistence type="predicted"/>
<evidence type="ECO:0000259" key="15">
    <source>
        <dbReference type="PROSITE" id="PS50109"/>
    </source>
</evidence>
<gene>
    <name evidence="16" type="primary">dcuS</name>
    <name evidence="16" type="ORF">P9989_10845</name>
</gene>
<keyword evidence="5" id="KW-0597">Phosphoprotein</keyword>
<keyword evidence="7 14" id="KW-0812">Transmembrane</keyword>
<dbReference type="InterPro" id="IPR039506">
    <property type="entry name" value="SPOB_a"/>
</dbReference>
<dbReference type="Gene3D" id="3.30.565.10">
    <property type="entry name" value="Histidine kinase-like ATPase, C-terminal domain"/>
    <property type="match status" value="1"/>
</dbReference>
<dbReference type="SMART" id="SM00387">
    <property type="entry name" value="HATPase_c"/>
    <property type="match status" value="1"/>
</dbReference>
<keyword evidence="4" id="KW-1003">Cell membrane</keyword>
<keyword evidence="11 14" id="KW-1133">Transmembrane helix</keyword>